<evidence type="ECO:0000313" key="3">
    <source>
        <dbReference type="Proteomes" id="UP000011612"/>
    </source>
</evidence>
<evidence type="ECO:0000256" key="1">
    <source>
        <dbReference type="SAM" id="MobiDB-lite"/>
    </source>
</evidence>
<dbReference type="OrthoDB" id="326454at2157"/>
<dbReference type="AlphaFoldDB" id="M0HIR5"/>
<feature type="compositionally biased region" description="Basic and acidic residues" evidence="1">
    <location>
        <begin position="10"/>
        <end position="19"/>
    </location>
</feature>
<dbReference type="PATRIC" id="fig|1230453.4.peg.2546"/>
<protein>
    <submittedName>
        <fullName evidence="2">Uncharacterized protein</fullName>
    </submittedName>
</protein>
<reference evidence="2 3" key="1">
    <citation type="journal article" date="2014" name="PLoS Genet.">
        <title>Phylogenetically driven sequencing of extremely halophilic archaea reveals strategies for static and dynamic osmo-response.</title>
        <authorList>
            <person name="Becker E.A."/>
            <person name="Seitzer P.M."/>
            <person name="Tritt A."/>
            <person name="Larsen D."/>
            <person name="Krusor M."/>
            <person name="Yao A.I."/>
            <person name="Wu D."/>
            <person name="Madern D."/>
            <person name="Eisen J.A."/>
            <person name="Darling A.E."/>
            <person name="Facciotti M.T."/>
        </authorList>
    </citation>
    <scope>NUCLEOTIDE SEQUENCE [LARGE SCALE GENOMIC DNA]</scope>
    <source>
        <strain evidence="2 3">ATCC BAA-1513</strain>
    </source>
</reference>
<keyword evidence="3" id="KW-1185">Reference proteome</keyword>
<dbReference type="RefSeq" id="WP_008325000.1">
    <property type="nucleotide sequence ID" value="NZ_AOLK01000020.1"/>
</dbReference>
<dbReference type="Proteomes" id="UP000011612">
    <property type="component" value="Unassembled WGS sequence"/>
</dbReference>
<sequence>MPSEWQPAGKGDRPQFPRIEEDEGEDPARFLAEPLEADYGDGASGMLALARIRGIESLSLLNAYRLVERELHGGERKTIKEALDEREQELSNEVQ</sequence>
<organism evidence="2 3">
    <name type="scientific">Haloferax elongans ATCC BAA-1513</name>
    <dbReference type="NCBI Taxonomy" id="1230453"/>
    <lineage>
        <taxon>Archaea</taxon>
        <taxon>Methanobacteriati</taxon>
        <taxon>Methanobacteriota</taxon>
        <taxon>Stenosarchaea group</taxon>
        <taxon>Halobacteria</taxon>
        <taxon>Halobacteriales</taxon>
        <taxon>Haloferacaceae</taxon>
        <taxon>Haloferax</taxon>
    </lineage>
</organism>
<comment type="caution">
    <text evidence="2">The sequence shown here is derived from an EMBL/GenBank/DDBJ whole genome shotgun (WGS) entry which is preliminary data.</text>
</comment>
<accession>M0HIR5</accession>
<evidence type="ECO:0000313" key="2">
    <source>
        <dbReference type="EMBL" id="ELZ84440.1"/>
    </source>
</evidence>
<dbReference type="STRING" id="1230453.C453_12876"/>
<feature type="region of interest" description="Disordered" evidence="1">
    <location>
        <begin position="1"/>
        <end position="27"/>
    </location>
</feature>
<proteinExistence type="predicted"/>
<gene>
    <name evidence="2" type="ORF">C453_12876</name>
</gene>
<dbReference type="EMBL" id="AOLK01000020">
    <property type="protein sequence ID" value="ELZ84440.1"/>
    <property type="molecule type" value="Genomic_DNA"/>
</dbReference>
<name>M0HIR5_HALEO</name>